<dbReference type="STRING" id="1777137.AWB76_06565"/>
<evidence type="ECO:0000256" key="1">
    <source>
        <dbReference type="SAM" id="MobiDB-lite"/>
    </source>
</evidence>
<keyword evidence="3" id="KW-1185">Reference proteome</keyword>
<evidence type="ECO:0000313" key="3">
    <source>
        <dbReference type="Proteomes" id="UP000054624"/>
    </source>
</evidence>
<name>A0A158D7I8_9BURK</name>
<evidence type="ECO:0000313" key="2">
    <source>
        <dbReference type="EMBL" id="SAK90632.1"/>
    </source>
</evidence>
<protein>
    <submittedName>
        <fullName evidence="2">Uncharacterized protein</fullName>
    </submittedName>
</protein>
<feature type="region of interest" description="Disordered" evidence="1">
    <location>
        <begin position="1"/>
        <end position="22"/>
    </location>
</feature>
<accession>A0A158D7I8</accession>
<dbReference type="Proteomes" id="UP000054624">
    <property type="component" value="Unassembled WGS sequence"/>
</dbReference>
<dbReference type="AlphaFoldDB" id="A0A158D7I8"/>
<gene>
    <name evidence="2" type="ORF">AWB76_06565</name>
</gene>
<reference evidence="3" key="1">
    <citation type="submission" date="2016-01" db="EMBL/GenBank/DDBJ databases">
        <authorList>
            <person name="Peeters Charlotte."/>
        </authorList>
    </citation>
    <scope>NUCLEOTIDE SEQUENCE [LARGE SCALE GENOMIC DNA]</scope>
</reference>
<organism evidence="2 3">
    <name type="scientific">Caballeronia temeraria</name>
    <dbReference type="NCBI Taxonomy" id="1777137"/>
    <lineage>
        <taxon>Bacteria</taxon>
        <taxon>Pseudomonadati</taxon>
        <taxon>Pseudomonadota</taxon>
        <taxon>Betaproteobacteria</taxon>
        <taxon>Burkholderiales</taxon>
        <taxon>Burkholderiaceae</taxon>
        <taxon>Caballeronia</taxon>
    </lineage>
</organism>
<dbReference type="EMBL" id="FCOI02000035">
    <property type="protein sequence ID" value="SAK90632.1"/>
    <property type="molecule type" value="Genomic_DNA"/>
</dbReference>
<sequence>MPEKRGPRRDERRAQKMRNASLLHIGFDSGSREIERRRVVSRTGHAPAFVVITRCTLPSSIHMTLSAALNQRSS</sequence>
<proteinExistence type="predicted"/>
<feature type="compositionally biased region" description="Basic and acidic residues" evidence="1">
    <location>
        <begin position="1"/>
        <end position="14"/>
    </location>
</feature>